<organism evidence="1">
    <name type="scientific">viral metagenome</name>
    <dbReference type="NCBI Taxonomy" id="1070528"/>
    <lineage>
        <taxon>unclassified sequences</taxon>
        <taxon>metagenomes</taxon>
        <taxon>organismal metagenomes</taxon>
    </lineage>
</organism>
<evidence type="ECO:0000313" key="1">
    <source>
        <dbReference type="EMBL" id="QJA75404.1"/>
    </source>
</evidence>
<accession>A0A6M3JZS4</accession>
<name>A0A6M3JZS4_9ZZZZ</name>
<proteinExistence type="predicted"/>
<dbReference type="EMBL" id="MT142162">
    <property type="protein sequence ID" value="QJA75404.1"/>
    <property type="molecule type" value="Genomic_DNA"/>
</dbReference>
<reference evidence="1" key="1">
    <citation type="submission" date="2020-03" db="EMBL/GenBank/DDBJ databases">
        <title>The deep terrestrial virosphere.</title>
        <authorList>
            <person name="Holmfeldt K."/>
            <person name="Nilsson E."/>
            <person name="Simone D."/>
            <person name="Lopez-Fernandez M."/>
            <person name="Wu X."/>
            <person name="de Brujin I."/>
            <person name="Lundin D."/>
            <person name="Andersson A."/>
            <person name="Bertilsson S."/>
            <person name="Dopson M."/>
        </authorList>
    </citation>
    <scope>NUCLEOTIDE SEQUENCE</scope>
    <source>
        <strain evidence="1">MM415A01786</strain>
    </source>
</reference>
<protein>
    <submittedName>
        <fullName evidence="1">Uncharacterized protein</fullName>
    </submittedName>
</protein>
<gene>
    <name evidence="1" type="ORF">MM415A01786_0002</name>
</gene>
<sequence length="403" mass="43137">MTQKLINFGRRKMSWKEIVGAFLVLTFLMVLGTGWKYRKLDVRDLEVYNIDKAASNYPDITIDDVHFDGTVRFDSYPPAQVNEITNAALAIWSGSTRDGVSAGYPDGWLVLDQTNTGVTLVNSDTVAKAGTGNTVYPGFNHAMEIQTLAATGTSDYISYPGIAGVSTNPIWYKKYAGERVTFGALVRTDIANNVRPYIITCTNARVAGNMHGVTPFATYGSYGDGDAGWDLLTATTTVPNAASALEFGWEIDGTSRTGPTAYVCGPFFVSGATPSMPVQRPGEMIFLEEKLDVWSGGSDFGARAATRTTTLDISSDIGWNGIIPEDAKAIYATVMGDFVATSDYLYFYGDNILGGVTVVPQVVGGVASFDNVWIPVSGTGTITVQNAAAVTGVSLFVHGVQMQ</sequence>
<dbReference type="AlphaFoldDB" id="A0A6M3JZS4"/>